<dbReference type="Proteomes" id="UP000887013">
    <property type="component" value="Unassembled WGS sequence"/>
</dbReference>
<organism evidence="1 2">
    <name type="scientific">Nephila pilipes</name>
    <name type="common">Giant wood spider</name>
    <name type="synonym">Nephila maculata</name>
    <dbReference type="NCBI Taxonomy" id="299642"/>
    <lineage>
        <taxon>Eukaryota</taxon>
        <taxon>Metazoa</taxon>
        <taxon>Ecdysozoa</taxon>
        <taxon>Arthropoda</taxon>
        <taxon>Chelicerata</taxon>
        <taxon>Arachnida</taxon>
        <taxon>Araneae</taxon>
        <taxon>Araneomorphae</taxon>
        <taxon>Entelegynae</taxon>
        <taxon>Araneoidea</taxon>
        <taxon>Nephilidae</taxon>
        <taxon>Nephila</taxon>
    </lineage>
</organism>
<dbReference type="AlphaFoldDB" id="A0A8X6MVX2"/>
<name>A0A8X6MVX2_NEPPI</name>
<protein>
    <submittedName>
        <fullName evidence="1">Uncharacterized protein</fullName>
    </submittedName>
</protein>
<evidence type="ECO:0000313" key="1">
    <source>
        <dbReference type="EMBL" id="GFS80247.1"/>
    </source>
</evidence>
<dbReference type="EMBL" id="BMAW01097540">
    <property type="protein sequence ID" value="GFS80247.1"/>
    <property type="molecule type" value="Genomic_DNA"/>
</dbReference>
<reference evidence="1" key="1">
    <citation type="submission" date="2020-08" db="EMBL/GenBank/DDBJ databases">
        <title>Multicomponent nature underlies the extraordinary mechanical properties of spider dragline silk.</title>
        <authorList>
            <person name="Kono N."/>
            <person name="Nakamura H."/>
            <person name="Mori M."/>
            <person name="Yoshida Y."/>
            <person name="Ohtoshi R."/>
            <person name="Malay A.D."/>
            <person name="Moran D.A.P."/>
            <person name="Tomita M."/>
            <person name="Numata K."/>
            <person name="Arakawa K."/>
        </authorList>
    </citation>
    <scope>NUCLEOTIDE SEQUENCE</scope>
</reference>
<gene>
    <name evidence="1" type="ORF">NPIL_375781</name>
</gene>
<proteinExistence type="predicted"/>
<keyword evidence="2" id="KW-1185">Reference proteome</keyword>
<evidence type="ECO:0000313" key="2">
    <source>
        <dbReference type="Proteomes" id="UP000887013"/>
    </source>
</evidence>
<sequence>MIEKFLRESPRALDLTNDLPHLRVGCQISKRNVRRHTLEFAVPNGSFLSLRHEILRENPHRTRQVNVTSTHPLLTPDDSSKEIVRWKEEGSPLCYFRKNEQRPPHQFINMSRPCLLFPANSILIIRVMI</sequence>
<accession>A0A8X6MVX2</accession>
<comment type="caution">
    <text evidence="1">The sequence shown here is derived from an EMBL/GenBank/DDBJ whole genome shotgun (WGS) entry which is preliminary data.</text>
</comment>